<dbReference type="Gramene" id="Pp3c14_19210V3.2">
    <property type="protein sequence ID" value="PAC:32962652.CDS.1"/>
    <property type="gene ID" value="Pp3c14_19210"/>
</dbReference>
<dbReference type="EnsemblPlants" id="Pp3c14_19210V3.2">
    <property type="protein sequence ID" value="PAC:32962652.CDS.1"/>
    <property type="gene ID" value="Pp3c14_19210"/>
</dbReference>
<accession>A9RXB6</accession>
<sequence length="180" mass="20083">MFRYLFTTTYVYETTVWIGNVSNLNPVPGVSEAIRVASTSWSTLRNLAEHCSAAQKLPTKIEREKAFSTTYCFWVRICHSSRCVATGSPLVITRLERRNSSLLQLLRECVCYVGCQKTASRWDCALWVRSVYDSVASPRSIPSLSAPRFCNPPRATDVGDSAAVGACLSIEAIYRVLIMD</sequence>
<name>A9RXB6_PHYPA</name>
<dbReference type="EnsemblPlants" id="Pp3c14_19210V3.1">
    <property type="protein sequence ID" value="PAC:32962651.CDS.1"/>
    <property type="gene ID" value="Pp3c14_19210"/>
</dbReference>
<protein>
    <submittedName>
        <fullName evidence="1 2">Uncharacterized protein</fullName>
    </submittedName>
</protein>
<reference evidence="1 3" key="2">
    <citation type="journal article" date="2018" name="Plant J.">
        <title>The Physcomitrella patens chromosome-scale assembly reveals moss genome structure and evolution.</title>
        <authorList>
            <person name="Lang D."/>
            <person name="Ullrich K.K."/>
            <person name="Murat F."/>
            <person name="Fuchs J."/>
            <person name="Jenkins J."/>
            <person name="Haas F.B."/>
            <person name="Piednoel M."/>
            <person name="Gundlach H."/>
            <person name="Van Bel M."/>
            <person name="Meyberg R."/>
            <person name="Vives C."/>
            <person name="Morata J."/>
            <person name="Symeonidi A."/>
            <person name="Hiss M."/>
            <person name="Muchero W."/>
            <person name="Kamisugi Y."/>
            <person name="Saleh O."/>
            <person name="Blanc G."/>
            <person name="Decker E.L."/>
            <person name="van Gessel N."/>
            <person name="Grimwood J."/>
            <person name="Hayes R.D."/>
            <person name="Graham S.W."/>
            <person name="Gunter L.E."/>
            <person name="McDaniel S.F."/>
            <person name="Hoernstein S.N.W."/>
            <person name="Larsson A."/>
            <person name="Li F.W."/>
            <person name="Perroud P.F."/>
            <person name="Phillips J."/>
            <person name="Ranjan P."/>
            <person name="Rokshar D.S."/>
            <person name="Rothfels C.J."/>
            <person name="Schneider L."/>
            <person name="Shu S."/>
            <person name="Stevenson D.W."/>
            <person name="Thummler F."/>
            <person name="Tillich M."/>
            <person name="Villarreal Aguilar J.C."/>
            <person name="Widiez T."/>
            <person name="Wong G.K."/>
            <person name="Wymore A."/>
            <person name="Zhang Y."/>
            <person name="Zimmer A.D."/>
            <person name="Quatrano R.S."/>
            <person name="Mayer K.F.X."/>
            <person name="Goodstein D."/>
            <person name="Casacuberta J.M."/>
            <person name="Vandepoele K."/>
            <person name="Reski R."/>
            <person name="Cuming A.C."/>
            <person name="Tuskan G.A."/>
            <person name="Maumus F."/>
            <person name="Salse J."/>
            <person name="Schmutz J."/>
            <person name="Rensing S.A."/>
        </authorList>
    </citation>
    <scope>NUCLEOTIDE SEQUENCE [LARGE SCALE GENOMIC DNA]</scope>
    <source>
        <strain evidence="2 3">cv. Gransden 2004</strain>
    </source>
</reference>
<dbReference type="AlphaFoldDB" id="A9RXB6"/>
<reference evidence="2" key="3">
    <citation type="submission" date="2020-12" db="UniProtKB">
        <authorList>
            <consortium name="EnsemblPlants"/>
        </authorList>
    </citation>
    <scope>IDENTIFICATION</scope>
</reference>
<organism evidence="1">
    <name type="scientific">Physcomitrium patens</name>
    <name type="common">Spreading-leaved earth moss</name>
    <name type="synonym">Physcomitrella patens</name>
    <dbReference type="NCBI Taxonomy" id="3218"/>
    <lineage>
        <taxon>Eukaryota</taxon>
        <taxon>Viridiplantae</taxon>
        <taxon>Streptophyta</taxon>
        <taxon>Embryophyta</taxon>
        <taxon>Bryophyta</taxon>
        <taxon>Bryophytina</taxon>
        <taxon>Bryopsida</taxon>
        <taxon>Funariidae</taxon>
        <taxon>Funariales</taxon>
        <taxon>Funariaceae</taxon>
        <taxon>Physcomitrium</taxon>
    </lineage>
</organism>
<dbReference type="InParanoid" id="A9RXB6"/>
<keyword evidence="3" id="KW-1185">Reference proteome</keyword>
<proteinExistence type="predicted"/>
<dbReference type="Gramene" id="Pp3c14_19210V3.1">
    <property type="protein sequence ID" value="PAC:32962651.CDS.1"/>
    <property type="gene ID" value="Pp3c14_19210"/>
</dbReference>
<evidence type="ECO:0000313" key="3">
    <source>
        <dbReference type="Proteomes" id="UP000006727"/>
    </source>
</evidence>
<dbReference type="EMBL" id="ABEU02000014">
    <property type="protein sequence ID" value="PNR41309.1"/>
    <property type="molecule type" value="Genomic_DNA"/>
</dbReference>
<dbReference type="PaxDb" id="3218-PP1S34_61V6.1"/>
<dbReference type="HOGENOM" id="CLU_1498727_0_0_1"/>
<evidence type="ECO:0000313" key="2">
    <source>
        <dbReference type="EnsemblPlants" id="PAC:32962651.CDS.1"/>
    </source>
</evidence>
<dbReference type="Proteomes" id="UP000006727">
    <property type="component" value="Chromosome 14"/>
</dbReference>
<gene>
    <name evidence="1" type="ORF">PHYPA_018712</name>
</gene>
<reference evidence="1 3" key="1">
    <citation type="journal article" date="2008" name="Science">
        <title>The Physcomitrella genome reveals evolutionary insights into the conquest of land by plants.</title>
        <authorList>
            <person name="Rensing S."/>
            <person name="Lang D."/>
            <person name="Zimmer A."/>
            <person name="Terry A."/>
            <person name="Salamov A."/>
            <person name="Shapiro H."/>
            <person name="Nishiyama T."/>
            <person name="Perroud P.-F."/>
            <person name="Lindquist E."/>
            <person name="Kamisugi Y."/>
            <person name="Tanahashi T."/>
            <person name="Sakakibara K."/>
            <person name="Fujita T."/>
            <person name="Oishi K."/>
            <person name="Shin-I T."/>
            <person name="Kuroki Y."/>
            <person name="Toyoda A."/>
            <person name="Suzuki Y."/>
            <person name="Hashimoto A."/>
            <person name="Yamaguchi K."/>
            <person name="Sugano A."/>
            <person name="Kohara Y."/>
            <person name="Fujiyama A."/>
            <person name="Anterola A."/>
            <person name="Aoki S."/>
            <person name="Ashton N."/>
            <person name="Barbazuk W.B."/>
            <person name="Barker E."/>
            <person name="Bennetzen J."/>
            <person name="Bezanilla M."/>
            <person name="Blankenship R."/>
            <person name="Cho S.H."/>
            <person name="Dutcher S."/>
            <person name="Estelle M."/>
            <person name="Fawcett J.A."/>
            <person name="Gundlach H."/>
            <person name="Hanada K."/>
            <person name="Heyl A."/>
            <person name="Hicks K.A."/>
            <person name="Hugh J."/>
            <person name="Lohr M."/>
            <person name="Mayer K."/>
            <person name="Melkozernov A."/>
            <person name="Murata T."/>
            <person name="Nelson D."/>
            <person name="Pils B."/>
            <person name="Prigge M."/>
            <person name="Reiss B."/>
            <person name="Renner T."/>
            <person name="Rombauts S."/>
            <person name="Rushton P."/>
            <person name="Sanderfoot A."/>
            <person name="Schween G."/>
            <person name="Shiu S.-H."/>
            <person name="Stueber K."/>
            <person name="Theodoulou F.L."/>
            <person name="Tu H."/>
            <person name="Van de Peer Y."/>
            <person name="Verrier P.J."/>
            <person name="Waters E."/>
            <person name="Wood A."/>
            <person name="Yang L."/>
            <person name="Cove D."/>
            <person name="Cuming A."/>
            <person name="Hasebe M."/>
            <person name="Lucas S."/>
            <person name="Mishler D.B."/>
            <person name="Reski R."/>
            <person name="Grigoriev I."/>
            <person name="Quatrano R.S."/>
            <person name="Boore J.L."/>
        </authorList>
    </citation>
    <scope>NUCLEOTIDE SEQUENCE [LARGE SCALE GENOMIC DNA]</scope>
    <source>
        <strain evidence="2 3">cv. Gransden 2004</strain>
    </source>
</reference>
<evidence type="ECO:0000313" key="1">
    <source>
        <dbReference type="EMBL" id="PNR41309.1"/>
    </source>
</evidence>